<evidence type="ECO:0000313" key="3">
    <source>
        <dbReference type="Proteomes" id="UP001230426"/>
    </source>
</evidence>
<comment type="caution">
    <text evidence="2">The sequence shown here is derived from an EMBL/GenBank/DDBJ whole genome shotgun (WGS) entry which is preliminary data.</text>
</comment>
<keyword evidence="3" id="KW-1185">Reference proteome</keyword>
<sequence>MVTPTNHDRPDGREPIGTGGARRSVPRPLIVATTVALLASGGLGVATAASATPAPPPAETPTPTATASQTPTGTPTATPTETPTETPAPTPTATASPTAHPLEFIGAVHGEFLAGTEDPCVFVTVFAQTGEATTVTEESITVRSRDGFEQAYTVTDDTRVVAGRRGNSEVRQGDWVALTATREGEAATAAYVYDLSRPSRKIRHGNGWWYSRQGWPGTVKWRPPASCPTPPQTPVPTPTVTDTPTVPPVPTPTDPAPTPTAPETPVPTPTAPGTPIPTPTPTATATPALNP</sequence>
<feature type="compositionally biased region" description="Basic and acidic residues" evidence="1">
    <location>
        <begin position="1"/>
        <end position="14"/>
    </location>
</feature>
<protein>
    <submittedName>
        <fullName evidence="2">Type VI secretion system secreted protein VgrG</fullName>
    </submittedName>
</protein>
<reference evidence="2 3" key="1">
    <citation type="submission" date="2023-07" db="EMBL/GenBank/DDBJ databases">
        <title>Sequencing the genomes of 1000 actinobacteria strains.</title>
        <authorList>
            <person name="Klenk H.-P."/>
        </authorList>
    </citation>
    <scope>NUCLEOTIDE SEQUENCE [LARGE SCALE GENOMIC DNA]</scope>
    <source>
        <strain evidence="2 3">DSM 44109</strain>
    </source>
</reference>
<organism evidence="2 3">
    <name type="scientific">Streptosporangium brasiliense</name>
    <dbReference type="NCBI Taxonomy" id="47480"/>
    <lineage>
        <taxon>Bacteria</taxon>
        <taxon>Bacillati</taxon>
        <taxon>Actinomycetota</taxon>
        <taxon>Actinomycetes</taxon>
        <taxon>Streptosporangiales</taxon>
        <taxon>Streptosporangiaceae</taxon>
        <taxon>Streptosporangium</taxon>
    </lineage>
</organism>
<gene>
    <name evidence="2" type="ORF">J2S55_001295</name>
</gene>
<proteinExistence type="predicted"/>
<evidence type="ECO:0000313" key="2">
    <source>
        <dbReference type="EMBL" id="MDP9862036.1"/>
    </source>
</evidence>
<feature type="region of interest" description="Disordered" evidence="1">
    <location>
        <begin position="221"/>
        <end position="291"/>
    </location>
</feature>
<accession>A0ABT9QYH3</accession>
<feature type="compositionally biased region" description="Pro residues" evidence="1">
    <location>
        <begin position="245"/>
        <end position="280"/>
    </location>
</feature>
<feature type="compositionally biased region" description="Pro residues" evidence="1">
    <location>
        <begin position="225"/>
        <end position="237"/>
    </location>
</feature>
<feature type="region of interest" description="Disordered" evidence="1">
    <location>
        <begin position="47"/>
        <end position="98"/>
    </location>
</feature>
<feature type="compositionally biased region" description="Low complexity" evidence="1">
    <location>
        <begin position="281"/>
        <end position="291"/>
    </location>
</feature>
<dbReference type="Proteomes" id="UP001230426">
    <property type="component" value="Unassembled WGS sequence"/>
</dbReference>
<feature type="region of interest" description="Disordered" evidence="1">
    <location>
        <begin position="1"/>
        <end position="25"/>
    </location>
</feature>
<evidence type="ECO:0000256" key="1">
    <source>
        <dbReference type="SAM" id="MobiDB-lite"/>
    </source>
</evidence>
<feature type="compositionally biased region" description="Low complexity" evidence="1">
    <location>
        <begin position="61"/>
        <end position="98"/>
    </location>
</feature>
<name>A0ABT9QYH3_9ACTN</name>
<dbReference type="RefSeq" id="WP_306858015.1">
    <property type="nucleotide sequence ID" value="NZ_JAUSRB010000001.1"/>
</dbReference>
<dbReference type="EMBL" id="JAUSRB010000001">
    <property type="protein sequence ID" value="MDP9862036.1"/>
    <property type="molecule type" value="Genomic_DNA"/>
</dbReference>